<dbReference type="AlphaFoldDB" id="A0AAE0SMI6"/>
<dbReference type="GO" id="GO:0006887">
    <property type="term" value="P:exocytosis"/>
    <property type="evidence" value="ECO:0007669"/>
    <property type="project" value="TreeGrafter"/>
</dbReference>
<dbReference type="Gene3D" id="2.130.10.10">
    <property type="entry name" value="YVTN repeat-like/Quinoprotein amine dehydrogenase"/>
    <property type="match status" value="1"/>
</dbReference>
<evidence type="ECO:0000313" key="1">
    <source>
        <dbReference type="EMBL" id="KAK3594453.1"/>
    </source>
</evidence>
<gene>
    <name evidence="1" type="ORF">CHS0354_015452</name>
</gene>
<dbReference type="EMBL" id="JAEAOA010000957">
    <property type="protein sequence ID" value="KAK3594453.1"/>
    <property type="molecule type" value="Genomic_DNA"/>
</dbReference>
<dbReference type="GO" id="GO:0019905">
    <property type="term" value="F:syntaxin binding"/>
    <property type="evidence" value="ECO:0007669"/>
    <property type="project" value="TreeGrafter"/>
</dbReference>
<dbReference type="PANTHER" id="PTHR10241:SF25">
    <property type="entry name" value="TOMOSYN, ISOFORM C"/>
    <property type="match status" value="1"/>
</dbReference>
<dbReference type="InterPro" id="IPR036322">
    <property type="entry name" value="WD40_repeat_dom_sf"/>
</dbReference>
<dbReference type="SUPFAM" id="SSF50978">
    <property type="entry name" value="WD40 repeat-like"/>
    <property type="match status" value="1"/>
</dbReference>
<reference evidence="1" key="2">
    <citation type="journal article" date="2021" name="Genome Biol. Evol.">
        <title>Developing a high-quality reference genome for a parasitic bivalve with doubly uniparental inheritance (Bivalvia: Unionida).</title>
        <authorList>
            <person name="Smith C.H."/>
        </authorList>
    </citation>
    <scope>NUCLEOTIDE SEQUENCE</scope>
    <source>
        <strain evidence="1">CHS0354</strain>
        <tissue evidence="1">Mantle</tissue>
    </source>
</reference>
<dbReference type="Proteomes" id="UP001195483">
    <property type="component" value="Unassembled WGS sequence"/>
</dbReference>
<name>A0AAE0SMI6_9BIVA</name>
<protein>
    <recommendedName>
        <fullName evidence="3">Syntaxin-binding protein 5-like</fullName>
    </recommendedName>
</protein>
<evidence type="ECO:0008006" key="3">
    <source>
        <dbReference type="Google" id="ProtNLM"/>
    </source>
</evidence>
<dbReference type="InterPro" id="IPR015943">
    <property type="entry name" value="WD40/YVTN_repeat-like_dom_sf"/>
</dbReference>
<dbReference type="GO" id="GO:0005096">
    <property type="term" value="F:GTPase activator activity"/>
    <property type="evidence" value="ECO:0007669"/>
    <property type="project" value="TreeGrafter"/>
</dbReference>
<feature type="non-terminal residue" evidence="1">
    <location>
        <position position="180"/>
    </location>
</feature>
<proteinExistence type="predicted"/>
<dbReference type="GO" id="GO:0006893">
    <property type="term" value="P:Golgi to plasma membrane transport"/>
    <property type="evidence" value="ECO:0007669"/>
    <property type="project" value="TreeGrafter"/>
</dbReference>
<accession>A0AAE0SMI6</accession>
<dbReference type="GO" id="GO:0031201">
    <property type="term" value="C:SNARE complex"/>
    <property type="evidence" value="ECO:0007669"/>
    <property type="project" value="TreeGrafter"/>
</dbReference>
<dbReference type="GO" id="GO:0005886">
    <property type="term" value="C:plasma membrane"/>
    <property type="evidence" value="ECO:0007669"/>
    <property type="project" value="TreeGrafter"/>
</dbReference>
<keyword evidence="2" id="KW-1185">Reference proteome</keyword>
<organism evidence="1 2">
    <name type="scientific">Potamilus streckersoni</name>
    <dbReference type="NCBI Taxonomy" id="2493646"/>
    <lineage>
        <taxon>Eukaryota</taxon>
        <taxon>Metazoa</taxon>
        <taxon>Spiralia</taxon>
        <taxon>Lophotrochozoa</taxon>
        <taxon>Mollusca</taxon>
        <taxon>Bivalvia</taxon>
        <taxon>Autobranchia</taxon>
        <taxon>Heteroconchia</taxon>
        <taxon>Palaeoheterodonta</taxon>
        <taxon>Unionida</taxon>
        <taxon>Unionoidea</taxon>
        <taxon>Unionidae</taxon>
        <taxon>Ambleminae</taxon>
        <taxon>Lampsilini</taxon>
        <taxon>Potamilus</taxon>
    </lineage>
</organism>
<comment type="caution">
    <text evidence="1">The sequence shown here is derived from an EMBL/GenBank/DDBJ whole genome shotgun (WGS) entry which is preliminary data.</text>
</comment>
<dbReference type="GO" id="GO:0045159">
    <property type="term" value="F:myosin II binding"/>
    <property type="evidence" value="ECO:0007669"/>
    <property type="project" value="TreeGrafter"/>
</dbReference>
<evidence type="ECO:0000313" key="2">
    <source>
        <dbReference type="Proteomes" id="UP001195483"/>
    </source>
</evidence>
<reference evidence="1" key="3">
    <citation type="submission" date="2023-05" db="EMBL/GenBank/DDBJ databases">
        <authorList>
            <person name="Smith C.H."/>
        </authorList>
    </citation>
    <scope>NUCLEOTIDE SEQUENCE</scope>
    <source>
        <strain evidence="1">CHS0354</strain>
        <tissue evidence="1">Mantle</tissue>
    </source>
</reference>
<sequence length="180" mass="20595">MKRFTYFRGVLDGFRSSVSNQPKSETEIEEALRSEDFHVSKTVRHGFPYQPTAIAYDPVQHLLAIGTKSGSLRILGQPGVDLHCQHDGDIAVLQILFLVNEGAMVTVCSDDSMHLWNFRQKIPEIVHTLKFQRERITHCHLPFQSKWLYVGTERGNVHVVNIETFCLSGYVINWNKAIEL</sequence>
<reference evidence="1" key="1">
    <citation type="journal article" date="2021" name="Genome Biol. Evol.">
        <title>A High-Quality Reference Genome for a Parasitic Bivalve with Doubly Uniparental Inheritance (Bivalvia: Unionida).</title>
        <authorList>
            <person name="Smith C.H."/>
        </authorList>
    </citation>
    <scope>NUCLEOTIDE SEQUENCE</scope>
    <source>
        <strain evidence="1">CHS0354</strain>
    </source>
</reference>
<dbReference type="FunFam" id="2.130.10.10:FF:000474">
    <property type="entry name" value="Syntaxin binding protein 5"/>
    <property type="match status" value="1"/>
</dbReference>
<dbReference type="PANTHER" id="PTHR10241">
    <property type="entry name" value="LETHAL 2 GIANT LARVAE PROTEIN"/>
    <property type="match status" value="1"/>
</dbReference>